<dbReference type="PANTHER" id="PTHR47592:SF31">
    <property type="entry name" value="ZINC FINGER, CCHC-TYPE-RELATED"/>
    <property type="match status" value="1"/>
</dbReference>
<dbReference type="InterPro" id="IPR054722">
    <property type="entry name" value="PolX-like_BBD"/>
</dbReference>
<comment type="caution">
    <text evidence="2">The sequence shown here is derived from an EMBL/GenBank/DDBJ whole genome shotgun (WGS) entry which is preliminary data.</text>
</comment>
<dbReference type="EMBL" id="JACGWM010000015">
    <property type="protein sequence ID" value="KAL0324715.1"/>
    <property type="molecule type" value="Genomic_DNA"/>
</dbReference>
<evidence type="ECO:0000259" key="1">
    <source>
        <dbReference type="Pfam" id="PF22936"/>
    </source>
</evidence>
<dbReference type="AlphaFoldDB" id="A0AAW2M2K3"/>
<feature type="domain" description="Retrovirus-related Pol polyprotein from transposon TNT 1-94-like beta-barrel" evidence="1">
    <location>
        <begin position="8"/>
        <end position="83"/>
    </location>
</feature>
<dbReference type="Pfam" id="PF22936">
    <property type="entry name" value="Pol_BBD"/>
    <property type="match status" value="1"/>
</dbReference>
<reference evidence="2" key="2">
    <citation type="journal article" date="2024" name="Plant">
        <title>Genomic evolution and insights into agronomic trait innovations of Sesamum species.</title>
        <authorList>
            <person name="Miao H."/>
            <person name="Wang L."/>
            <person name="Qu L."/>
            <person name="Liu H."/>
            <person name="Sun Y."/>
            <person name="Le M."/>
            <person name="Wang Q."/>
            <person name="Wei S."/>
            <person name="Zheng Y."/>
            <person name="Lin W."/>
            <person name="Duan Y."/>
            <person name="Cao H."/>
            <person name="Xiong S."/>
            <person name="Wang X."/>
            <person name="Wei L."/>
            <person name="Li C."/>
            <person name="Ma Q."/>
            <person name="Ju M."/>
            <person name="Zhao R."/>
            <person name="Li G."/>
            <person name="Mu C."/>
            <person name="Tian Q."/>
            <person name="Mei H."/>
            <person name="Zhang T."/>
            <person name="Gao T."/>
            <person name="Zhang H."/>
        </authorList>
    </citation>
    <scope>NUCLEOTIDE SEQUENCE</scope>
    <source>
        <strain evidence="2">KEN8</strain>
    </source>
</reference>
<gene>
    <name evidence="2" type="ORF">Scaly_2438600</name>
</gene>
<sequence>MIGGMNFGATIHVCNDKNLFKHYEIVAEGQKVLMGNTSTTTILEKGSVEVHFTSGKRLLLTNVHHVPEIHKNLVSTALLCKKGLKAVIESDKLIFTKSEHDPKDFNKAMSSRDVAFWKEAINDEMDSLLVELAMSRARAELDHFGWLALELELDYIFQGPSSSRSQPWSVRLRTKMGERERRAVAQLEYASAIGSLMYAMHYTRPDIAYTEATMSRAPSKLYNGKPRPIGRRQA</sequence>
<evidence type="ECO:0000313" key="2">
    <source>
        <dbReference type="EMBL" id="KAL0324715.1"/>
    </source>
</evidence>
<reference evidence="2" key="1">
    <citation type="submission" date="2020-06" db="EMBL/GenBank/DDBJ databases">
        <authorList>
            <person name="Li T."/>
            <person name="Hu X."/>
            <person name="Zhang T."/>
            <person name="Song X."/>
            <person name="Zhang H."/>
            <person name="Dai N."/>
            <person name="Sheng W."/>
            <person name="Hou X."/>
            <person name="Wei L."/>
        </authorList>
    </citation>
    <scope>NUCLEOTIDE SEQUENCE</scope>
    <source>
        <strain evidence="2">KEN8</strain>
        <tissue evidence="2">Leaf</tissue>
    </source>
</reference>
<organism evidence="2">
    <name type="scientific">Sesamum calycinum</name>
    <dbReference type="NCBI Taxonomy" id="2727403"/>
    <lineage>
        <taxon>Eukaryota</taxon>
        <taxon>Viridiplantae</taxon>
        <taxon>Streptophyta</taxon>
        <taxon>Embryophyta</taxon>
        <taxon>Tracheophyta</taxon>
        <taxon>Spermatophyta</taxon>
        <taxon>Magnoliopsida</taxon>
        <taxon>eudicotyledons</taxon>
        <taxon>Gunneridae</taxon>
        <taxon>Pentapetalae</taxon>
        <taxon>asterids</taxon>
        <taxon>lamiids</taxon>
        <taxon>Lamiales</taxon>
        <taxon>Pedaliaceae</taxon>
        <taxon>Sesamum</taxon>
    </lineage>
</organism>
<proteinExistence type="predicted"/>
<dbReference type="PANTHER" id="PTHR47592">
    <property type="entry name" value="PBF68 PROTEIN"/>
    <property type="match status" value="1"/>
</dbReference>
<name>A0AAW2M2K3_9LAMI</name>
<protein>
    <recommendedName>
        <fullName evidence="1">Retrovirus-related Pol polyprotein from transposon TNT 1-94-like beta-barrel domain-containing protein</fullName>
    </recommendedName>
</protein>
<accession>A0AAW2M2K3</accession>